<dbReference type="RefSeq" id="WP_380055978.1">
    <property type="nucleotide sequence ID" value="NZ_JBHSWB010000001.1"/>
</dbReference>
<feature type="transmembrane region" description="Helical" evidence="1">
    <location>
        <begin position="31"/>
        <end position="49"/>
    </location>
</feature>
<name>A0ABW1ZMS6_9DEIO</name>
<proteinExistence type="predicted"/>
<evidence type="ECO:0000313" key="3">
    <source>
        <dbReference type="Proteomes" id="UP001596317"/>
    </source>
</evidence>
<comment type="caution">
    <text evidence="2">The sequence shown here is derived from an EMBL/GenBank/DDBJ whole genome shotgun (WGS) entry which is preliminary data.</text>
</comment>
<gene>
    <name evidence="2" type="ORF">ACFP90_10845</name>
</gene>
<keyword evidence="3" id="KW-1185">Reference proteome</keyword>
<organism evidence="2 3">
    <name type="scientific">Deinococcus multiflagellatus</name>
    <dbReference type="NCBI Taxonomy" id="1656887"/>
    <lineage>
        <taxon>Bacteria</taxon>
        <taxon>Thermotogati</taxon>
        <taxon>Deinococcota</taxon>
        <taxon>Deinococci</taxon>
        <taxon>Deinococcales</taxon>
        <taxon>Deinococcaceae</taxon>
        <taxon>Deinococcus</taxon>
    </lineage>
</organism>
<feature type="transmembrane region" description="Helical" evidence="1">
    <location>
        <begin position="56"/>
        <end position="87"/>
    </location>
</feature>
<keyword evidence="1" id="KW-1133">Transmembrane helix</keyword>
<dbReference type="EMBL" id="JBHSWB010000001">
    <property type="protein sequence ID" value="MFC6660787.1"/>
    <property type="molecule type" value="Genomic_DNA"/>
</dbReference>
<accession>A0ABW1ZMS6</accession>
<reference evidence="3" key="1">
    <citation type="journal article" date="2019" name="Int. J. Syst. Evol. Microbiol.">
        <title>The Global Catalogue of Microorganisms (GCM) 10K type strain sequencing project: providing services to taxonomists for standard genome sequencing and annotation.</title>
        <authorList>
            <consortium name="The Broad Institute Genomics Platform"/>
            <consortium name="The Broad Institute Genome Sequencing Center for Infectious Disease"/>
            <person name="Wu L."/>
            <person name="Ma J."/>
        </authorList>
    </citation>
    <scope>NUCLEOTIDE SEQUENCE [LARGE SCALE GENOMIC DNA]</scope>
    <source>
        <strain evidence="3">CCUG 63830</strain>
    </source>
</reference>
<feature type="transmembrane region" description="Helical" evidence="1">
    <location>
        <begin position="93"/>
        <end position="111"/>
    </location>
</feature>
<evidence type="ECO:0000256" key="1">
    <source>
        <dbReference type="SAM" id="Phobius"/>
    </source>
</evidence>
<sequence length="126" mass="13263">MGMKATLAGGCLGLGMTSLMGAIQQGSARQGVFAAGLLLAALLIWKKLSDRIVETVFWWLGIASLWLFCGLCIAMTLLGLVYAALSIREGDSVFWTALVIVALALPCALALGRGALQLRRPDTGKP</sequence>
<keyword evidence="1" id="KW-0472">Membrane</keyword>
<dbReference type="Proteomes" id="UP001596317">
    <property type="component" value="Unassembled WGS sequence"/>
</dbReference>
<protein>
    <submittedName>
        <fullName evidence="2">Uncharacterized protein</fullName>
    </submittedName>
</protein>
<keyword evidence="1" id="KW-0812">Transmembrane</keyword>
<evidence type="ECO:0000313" key="2">
    <source>
        <dbReference type="EMBL" id="MFC6660787.1"/>
    </source>
</evidence>